<protein>
    <submittedName>
        <fullName evidence="4">Uncharacterized protein</fullName>
    </submittedName>
</protein>
<feature type="domain" description="Transposase IS66 central" evidence="2">
    <location>
        <begin position="152"/>
        <end position="416"/>
    </location>
</feature>
<dbReference type="Pfam" id="PF03050">
    <property type="entry name" value="DDE_Tnp_IS66"/>
    <property type="match status" value="1"/>
</dbReference>
<dbReference type="Pfam" id="PF20042">
    <property type="entry name" value="DUF6444"/>
    <property type="match status" value="1"/>
</dbReference>
<evidence type="ECO:0000259" key="2">
    <source>
        <dbReference type="Pfam" id="PF03050"/>
    </source>
</evidence>
<dbReference type="InterPro" id="IPR045618">
    <property type="entry name" value="DUF6444"/>
</dbReference>
<dbReference type="PANTHER" id="PTHR33678:SF2">
    <property type="match status" value="1"/>
</dbReference>
<dbReference type="Proteomes" id="UP000177811">
    <property type="component" value="Unassembled WGS sequence"/>
</dbReference>
<dbReference type="InterPro" id="IPR004291">
    <property type="entry name" value="Transposase_IS66_central"/>
</dbReference>
<sequence length="472" mass="51944">MTPLPTNLRPRTLEEALDIIQQLLARMAELEERLRQSSQNSSRPPSSDAPAGRRFPPRPPSGRRPGGQPGHEGQQRLLLPEAAVDLIVPVKPPRCPRCAAPLRGVDPTPRRHQVTEVPPVRPHVTEYQLHTLACARCGTATAATLPAGVPRGAFGPRLAATVAVCTGVYHLSRRTTVGVMADLFGVDLALGSVSACEQAVSAAVAAPVAEAHGYVQQQEVIHVDETGWRQGRQRAWLWVMGSAWATVFLIHARRSTAAARCLLGSSEALVVSDRWSAYTAWPIEHRQLCWAHLRREWTAFTERGGAAARLGRALLTDTATMFAGWHRVRDGTLARPRFWHAMRPLRRRVERRLRRGAQTTDRKTAATCRDLVKLRTALWTFIDVPGVEPTNNAAERALRPAVLWRRGSFGTHSAAGSRFAERMLTVATTFRQQGRNVVDYVTAAAVAALHKLPPPSLLPQARRPRALRPATV</sequence>
<dbReference type="EMBL" id="MHQL01000040">
    <property type="protein sequence ID" value="OHA02276.1"/>
    <property type="molecule type" value="Genomic_DNA"/>
</dbReference>
<accession>A0A1G2KS73</accession>
<feature type="region of interest" description="Disordered" evidence="1">
    <location>
        <begin position="31"/>
        <end position="73"/>
    </location>
</feature>
<dbReference type="NCBIfam" id="NF033517">
    <property type="entry name" value="transpos_IS66"/>
    <property type="match status" value="1"/>
</dbReference>
<comment type="caution">
    <text evidence="4">The sequence shown here is derived from an EMBL/GenBank/DDBJ whole genome shotgun (WGS) entry which is preliminary data.</text>
</comment>
<feature type="compositionally biased region" description="Low complexity" evidence="1">
    <location>
        <begin position="36"/>
        <end position="54"/>
    </location>
</feature>
<evidence type="ECO:0000313" key="5">
    <source>
        <dbReference type="Proteomes" id="UP000177811"/>
    </source>
</evidence>
<feature type="domain" description="DUF6444" evidence="3">
    <location>
        <begin position="19"/>
        <end position="76"/>
    </location>
</feature>
<evidence type="ECO:0000256" key="1">
    <source>
        <dbReference type="SAM" id="MobiDB-lite"/>
    </source>
</evidence>
<proteinExistence type="predicted"/>
<dbReference type="AlphaFoldDB" id="A0A1G2KS73"/>
<dbReference type="InterPro" id="IPR052344">
    <property type="entry name" value="Transposase-related"/>
</dbReference>
<name>A0A1G2KS73_9BACT</name>
<organism evidence="4 5">
    <name type="scientific">Candidatus Sungbacteria bacterium RIFCSPHIGHO2_02_FULL_51_29</name>
    <dbReference type="NCBI Taxonomy" id="1802273"/>
    <lineage>
        <taxon>Bacteria</taxon>
        <taxon>Candidatus Sungiibacteriota</taxon>
    </lineage>
</organism>
<evidence type="ECO:0000259" key="3">
    <source>
        <dbReference type="Pfam" id="PF20042"/>
    </source>
</evidence>
<dbReference type="PANTHER" id="PTHR33678">
    <property type="entry name" value="BLL1576 PROTEIN"/>
    <property type="match status" value="1"/>
</dbReference>
<reference evidence="4 5" key="1">
    <citation type="journal article" date="2016" name="Nat. Commun.">
        <title>Thousands of microbial genomes shed light on interconnected biogeochemical processes in an aquifer system.</title>
        <authorList>
            <person name="Anantharaman K."/>
            <person name="Brown C.T."/>
            <person name="Hug L.A."/>
            <person name="Sharon I."/>
            <person name="Castelle C.J."/>
            <person name="Probst A.J."/>
            <person name="Thomas B.C."/>
            <person name="Singh A."/>
            <person name="Wilkins M.J."/>
            <person name="Karaoz U."/>
            <person name="Brodie E.L."/>
            <person name="Williams K.H."/>
            <person name="Hubbard S.S."/>
            <person name="Banfield J.F."/>
        </authorList>
    </citation>
    <scope>NUCLEOTIDE SEQUENCE [LARGE SCALE GENOMIC DNA]</scope>
</reference>
<evidence type="ECO:0000313" key="4">
    <source>
        <dbReference type="EMBL" id="OHA02276.1"/>
    </source>
</evidence>
<gene>
    <name evidence="4" type="ORF">A3C16_03150</name>
</gene>